<protein>
    <submittedName>
        <fullName evidence="1">Uncharacterized protein</fullName>
    </submittedName>
</protein>
<evidence type="ECO:0000313" key="2">
    <source>
        <dbReference type="Proteomes" id="UP001458880"/>
    </source>
</evidence>
<proteinExistence type="predicted"/>
<sequence>MIIRDAVDAAVIKKKMTVFQSPKHVQRRNGIPTENPAGEFREASPENIKSLEQKILALPQPTASGFSWTCATCLQVGNDINGLKSIIVVLQENIKSLEQKILALPQPTASSMDIECIIQEISEREKRNICSTLELDNIDFKTTRLGKYDSTRTDRHRPIRVVFSTETSAHTIIRNISKLRSTSKFAKLSIYSDRTPMQLKTYKDVKSELSMRVKNGENLRLKYIKGIPTIVSVPISLN</sequence>
<dbReference type="AlphaFoldDB" id="A0AAW1IW53"/>
<evidence type="ECO:0000313" key="1">
    <source>
        <dbReference type="EMBL" id="KAK9694507.1"/>
    </source>
</evidence>
<dbReference type="EMBL" id="JASPKY010000510">
    <property type="protein sequence ID" value="KAK9694507.1"/>
    <property type="molecule type" value="Genomic_DNA"/>
</dbReference>
<reference evidence="1 2" key="1">
    <citation type="journal article" date="2024" name="BMC Genomics">
        <title>De novo assembly and annotation of Popillia japonica's genome with initial clues to its potential as an invasive pest.</title>
        <authorList>
            <person name="Cucini C."/>
            <person name="Boschi S."/>
            <person name="Funari R."/>
            <person name="Cardaioli E."/>
            <person name="Iannotti N."/>
            <person name="Marturano G."/>
            <person name="Paoli F."/>
            <person name="Bruttini M."/>
            <person name="Carapelli A."/>
            <person name="Frati F."/>
            <person name="Nardi F."/>
        </authorList>
    </citation>
    <scope>NUCLEOTIDE SEQUENCE [LARGE SCALE GENOMIC DNA]</scope>
    <source>
        <strain evidence="1">DMR45628</strain>
    </source>
</reference>
<organism evidence="1 2">
    <name type="scientific">Popillia japonica</name>
    <name type="common">Japanese beetle</name>
    <dbReference type="NCBI Taxonomy" id="7064"/>
    <lineage>
        <taxon>Eukaryota</taxon>
        <taxon>Metazoa</taxon>
        <taxon>Ecdysozoa</taxon>
        <taxon>Arthropoda</taxon>
        <taxon>Hexapoda</taxon>
        <taxon>Insecta</taxon>
        <taxon>Pterygota</taxon>
        <taxon>Neoptera</taxon>
        <taxon>Endopterygota</taxon>
        <taxon>Coleoptera</taxon>
        <taxon>Polyphaga</taxon>
        <taxon>Scarabaeiformia</taxon>
        <taxon>Scarabaeidae</taxon>
        <taxon>Rutelinae</taxon>
        <taxon>Popillia</taxon>
    </lineage>
</organism>
<keyword evidence="2" id="KW-1185">Reference proteome</keyword>
<gene>
    <name evidence="1" type="ORF">QE152_g33492</name>
</gene>
<dbReference type="Proteomes" id="UP001458880">
    <property type="component" value="Unassembled WGS sequence"/>
</dbReference>
<comment type="caution">
    <text evidence="1">The sequence shown here is derived from an EMBL/GenBank/DDBJ whole genome shotgun (WGS) entry which is preliminary data.</text>
</comment>
<name>A0AAW1IW53_POPJA</name>
<accession>A0AAW1IW53</accession>